<feature type="region of interest" description="Disordered" evidence="1">
    <location>
        <begin position="211"/>
        <end position="480"/>
    </location>
</feature>
<feature type="compositionally biased region" description="Low complexity" evidence="1">
    <location>
        <begin position="282"/>
        <end position="304"/>
    </location>
</feature>
<evidence type="ECO:0000313" key="3">
    <source>
        <dbReference type="Proteomes" id="UP000027361"/>
    </source>
</evidence>
<feature type="region of interest" description="Disordered" evidence="1">
    <location>
        <begin position="552"/>
        <end position="595"/>
    </location>
</feature>
<dbReference type="EMBL" id="JMSN01000027">
    <property type="protein sequence ID" value="KDN47988.1"/>
    <property type="molecule type" value="Genomic_DNA"/>
</dbReference>
<feature type="region of interest" description="Disordered" evidence="1">
    <location>
        <begin position="505"/>
        <end position="525"/>
    </location>
</feature>
<feature type="compositionally biased region" description="Polar residues" evidence="1">
    <location>
        <begin position="265"/>
        <end position="281"/>
    </location>
</feature>
<sequence>MSSIASATGHSAEQQQQQPPSPLQQGSLASSCSGSSVGSISSSQGDGRNSRKASSSQLQQSALSPINSDIRRRSVHRKHPEKAGMAAIATAAERPSHMSQESLQATAAPLPMSSSTMLPPRLEARTASSNNSSETLQRQHPPERDHSEAKHTFDAAEQADVPPTSLFPWTAPLPHQHQPPRSPKGRAERHFPLRIQRPPSHISLLADYSMAAPVPSSPGSARLPPASASWPTSSPGSGEPRGRQPSSAPSHRNAPSLERHDGAAQPSTAASSTDQAYTSHMQLQQQQHLLLQLPHGLRSPPAAGAGRGGGEVSAASAHQSFTSPQEASLADSYTTDYSHSSAVSGAPPSRAASSLGGIDADISSVGTGSARSDLSGGGSPLPEVERSGLGAGDGDGEGANACAAAGFARGDDDPRSGSMRESVGDSNSVRPSAGPVRSSSSSRSSHFFLGHHSLHDEHDHNHGHEPYGGPLTGLSASTPLTGSTGISQLSLMHALPPWAAAHNRMTRNGHESSRGGSDGGSRSSIHASAADAALATGTGGSGGLLASSFSRRATVESSDSPMSDATSANDLNDSDQAGGARSQAAAPWRKQPVQGVRGSLTRFSIGHGQEASAPMRAATQTPVQQQQPLPPGMRCRAEAIEPWQLFARLERCYGPQRQEMGAHGKAWMHPATMGNS</sequence>
<feature type="compositionally biased region" description="Basic and acidic residues" evidence="1">
    <location>
        <begin position="140"/>
        <end position="154"/>
    </location>
</feature>
<dbReference type="InParanoid" id="A0A066W623"/>
<organism evidence="2 3">
    <name type="scientific">Tilletiaria anomala (strain ATCC 24038 / CBS 436.72 / UBC 951)</name>
    <dbReference type="NCBI Taxonomy" id="1037660"/>
    <lineage>
        <taxon>Eukaryota</taxon>
        <taxon>Fungi</taxon>
        <taxon>Dikarya</taxon>
        <taxon>Basidiomycota</taxon>
        <taxon>Ustilaginomycotina</taxon>
        <taxon>Exobasidiomycetes</taxon>
        <taxon>Georgefischeriales</taxon>
        <taxon>Tilletiariaceae</taxon>
        <taxon>Tilletiaria</taxon>
    </lineage>
</organism>
<feature type="compositionally biased region" description="Polar residues" evidence="1">
    <location>
        <begin position="552"/>
        <end position="575"/>
    </location>
</feature>
<proteinExistence type="predicted"/>
<comment type="caution">
    <text evidence="2">The sequence shown here is derived from an EMBL/GenBank/DDBJ whole genome shotgun (WGS) entry which is preliminary data.</text>
</comment>
<dbReference type="AlphaFoldDB" id="A0A066W623"/>
<name>A0A066W623_TILAU</name>
<gene>
    <name evidence="2" type="ORF">K437DRAFT_90681</name>
</gene>
<feature type="compositionally biased region" description="Low complexity" evidence="1">
    <location>
        <begin position="11"/>
        <end position="64"/>
    </location>
</feature>
<dbReference type="Proteomes" id="UP000027361">
    <property type="component" value="Unassembled WGS sequence"/>
</dbReference>
<reference evidence="2 3" key="1">
    <citation type="submission" date="2014-05" db="EMBL/GenBank/DDBJ databases">
        <title>Draft genome sequence of a rare smut relative, Tilletiaria anomala UBC 951.</title>
        <authorList>
            <consortium name="DOE Joint Genome Institute"/>
            <person name="Toome M."/>
            <person name="Kuo A."/>
            <person name="Henrissat B."/>
            <person name="Lipzen A."/>
            <person name="Tritt A."/>
            <person name="Yoshinaga Y."/>
            <person name="Zane M."/>
            <person name="Barry K."/>
            <person name="Grigoriev I.V."/>
            <person name="Spatafora J.W."/>
            <person name="Aimea M.C."/>
        </authorList>
    </citation>
    <scope>NUCLEOTIDE SEQUENCE [LARGE SCALE GENOMIC DNA]</scope>
    <source>
        <strain evidence="2 3">UBC 951</strain>
    </source>
</reference>
<feature type="compositionally biased region" description="Polar residues" evidence="1">
    <location>
        <begin position="318"/>
        <end position="343"/>
    </location>
</feature>
<protein>
    <submittedName>
        <fullName evidence="2">Uncharacterized protein</fullName>
    </submittedName>
</protein>
<dbReference type="RefSeq" id="XP_013244007.1">
    <property type="nucleotide sequence ID" value="XM_013388553.1"/>
</dbReference>
<accession>A0A066W623</accession>
<feature type="compositionally biased region" description="Low complexity" evidence="1">
    <location>
        <begin position="224"/>
        <end position="238"/>
    </location>
</feature>
<feature type="compositionally biased region" description="Polar residues" evidence="1">
    <location>
        <begin position="126"/>
        <end position="138"/>
    </location>
</feature>
<feature type="compositionally biased region" description="Low complexity" evidence="1">
    <location>
        <begin position="428"/>
        <end position="451"/>
    </location>
</feature>
<feature type="compositionally biased region" description="Basic and acidic residues" evidence="1">
    <location>
        <begin position="453"/>
        <end position="465"/>
    </location>
</feature>
<feature type="compositionally biased region" description="Low complexity" evidence="1">
    <location>
        <begin position="398"/>
        <end position="408"/>
    </location>
</feature>
<dbReference type="GeneID" id="25267932"/>
<feature type="region of interest" description="Disordered" evidence="1">
    <location>
        <begin position="1"/>
        <end position="198"/>
    </location>
</feature>
<dbReference type="HOGENOM" id="CLU_406622_0_0_1"/>
<evidence type="ECO:0000256" key="1">
    <source>
        <dbReference type="SAM" id="MobiDB-lite"/>
    </source>
</evidence>
<keyword evidence="3" id="KW-1185">Reference proteome</keyword>
<evidence type="ECO:0000313" key="2">
    <source>
        <dbReference type="EMBL" id="KDN47988.1"/>
    </source>
</evidence>
<feature type="compositionally biased region" description="Low complexity" evidence="1">
    <location>
        <begin position="109"/>
        <end position="120"/>
    </location>
</feature>